<dbReference type="InterPro" id="IPR004843">
    <property type="entry name" value="Calcineurin-like_PHP"/>
</dbReference>
<dbReference type="Proteomes" id="UP000523431">
    <property type="component" value="Unassembled WGS sequence"/>
</dbReference>
<dbReference type="Proteomes" id="UP000557344">
    <property type="component" value="Unassembled WGS sequence"/>
</dbReference>
<dbReference type="GO" id="GO:0110154">
    <property type="term" value="P:RNA decapping"/>
    <property type="evidence" value="ECO:0007669"/>
    <property type="project" value="TreeGrafter"/>
</dbReference>
<dbReference type="InterPro" id="IPR029052">
    <property type="entry name" value="Metallo-depent_PP-like"/>
</dbReference>
<protein>
    <submittedName>
        <fullName evidence="3">Serine/threonine protein phosphatase 1</fullName>
        <ecNumber evidence="3">3.1.3.16</ecNumber>
    </submittedName>
</protein>
<evidence type="ECO:0000313" key="4">
    <source>
        <dbReference type="Proteomes" id="UP000523431"/>
    </source>
</evidence>
<dbReference type="SUPFAM" id="SSF56300">
    <property type="entry name" value="Metallo-dependent phosphatases"/>
    <property type="match status" value="1"/>
</dbReference>
<dbReference type="InterPro" id="IPR050126">
    <property type="entry name" value="Ap4A_hydrolase"/>
</dbReference>
<gene>
    <name evidence="2" type="ORF">GGE46_004057</name>
    <name evidence="3" type="ORF">GGE57_004054</name>
</gene>
<feature type="domain" description="Calcineurin-like phosphoesterase" evidence="1">
    <location>
        <begin position="109"/>
        <end position="307"/>
    </location>
</feature>
<evidence type="ECO:0000313" key="5">
    <source>
        <dbReference type="Proteomes" id="UP000557344"/>
    </source>
</evidence>
<reference evidence="4 5" key="1">
    <citation type="submission" date="2020-08" db="EMBL/GenBank/DDBJ databases">
        <title>Genomic Encyclopedia of Type Strains, Phase IV (KMG-V): Genome sequencing to study the core and pangenomes of soil and plant-associated prokaryotes.</title>
        <authorList>
            <person name="Whitman W."/>
        </authorList>
    </citation>
    <scope>NUCLEOTIDE SEQUENCE [LARGE SCALE GENOMIC DNA]</scope>
    <source>
        <strain evidence="2 5">SEMIA 471</strain>
        <strain evidence="3 4">SEMIA 489</strain>
    </source>
</reference>
<dbReference type="EMBL" id="JACIID010000009">
    <property type="protein sequence ID" value="MBB4537288.1"/>
    <property type="molecule type" value="Genomic_DNA"/>
</dbReference>
<proteinExistence type="predicted"/>
<sequence length="334" mass="36862">MDDRQCRCAGRAAFGHDKPGGLAQAVQQKGDGSVVLNVAIGSGYNVEAPRSGQLLMNTKLRAVAAMGEKSQMGYMFNYLVPWRQQIPILTGSHKKRDRLTFAEGDFAAVYAMSDVHGCYSELVEAHRRIEADAERIPGPKLILLLGDYVDRGPDSSAVLEFLSKPPPPGFQRLALCGNHDAELVKLYRKPTRLLEWLGFAGTETLNSYGIDIEHLLQSAAGNEMIARVIHNMIPERHIQFLESLPIMLQMGRVVFVHAGIRPGIDLKRQKDSDLMWIRQPFLDEGPQLPFLVIHGHTPARIPTFGPQRIGIDTAVSATGRLTVLTIKGTRVGLL</sequence>
<name>A0A7W7EFM3_RHIET</name>
<evidence type="ECO:0000313" key="3">
    <source>
        <dbReference type="EMBL" id="MBB4537288.1"/>
    </source>
</evidence>
<dbReference type="Gene3D" id="3.60.21.10">
    <property type="match status" value="1"/>
</dbReference>
<evidence type="ECO:0000259" key="1">
    <source>
        <dbReference type="Pfam" id="PF00149"/>
    </source>
</evidence>
<dbReference type="GO" id="GO:0008803">
    <property type="term" value="F:bis(5'-nucleosyl)-tetraphosphatase (symmetrical) activity"/>
    <property type="evidence" value="ECO:0007669"/>
    <property type="project" value="TreeGrafter"/>
</dbReference>
<dbReference type="EMBL" id="JACIHU010000009">
    <property type="protein sequence ID" value="MBB4481459.1"/>
    <property type="molecule type" value="Genomic_DNA"/>
</dbReference>
<keyword evidence="3" id="KW-0378">Hydrolase</keyword>
<dbReference type="PANTHER" id="PTHR42850">
    <property type="entry name" value="METALLOPHOSPHOESTERASE"/>
    <property type="match status" value="1"/>
</dbReference>
<dbReference type="GO" id="GO:0004722">
    <property type="term" value="F:protein serine/threonine phosphatase activity"/>
    <property type="evidence" value="ECO:0007669"/>
    <property type="project" value="UniProtKB-EC"/>
</dbReference>
<accession>A0A7W7EFM3</accession>
<evidence type="ECO:0000313" key="2">
    <source>
        <dbReference type="EMBL" id="MBB4481459.1"/>
    </source>
</evidence>
<dbReference type="AlphaFoldDB" id="A0A7W7EFM3"/>
<comment type="caution">
    <text evidence="3">The sequence shown here is derived from an EMBL/GenBank/DDBJ whole genome shotgun (WGS) entry which is preliminary data.</text>
</comment>
<organism evidence="3 4">
    <name type="scientific">Rhizobium etli</name>
    <dbReference type="NCBI Taxonomy" id="29449"/>
    <lineage>
        <taxon>Bacteria</taxon>
        <taxon>Pseudomonadati</taxon>
        <taxon>Pseudomonadota</taxon>
        <taxon>Alphaproteobacteria</taxon>
        <taxon>Hyphomicrobiales</taxon>
        <taxon>Rhizobiaceae</taxon>
        <taxon>Rhizobium/Agrobacterium group</taxon>
        <taxon>Rhizobium</taxon>
    </lineage>
</organism>
<dbReference type="Pfam" id="PF00149">
    <property type="entry name" value="Metallophos"/>
    <property type="match status" value="1"/>
</dbReference>
<dbReference type="PANTHER" id="PTHR42850:SF4">
    <property type="entry name" value="ZINC-DEPENDENT ENDOPOLYPHOSPHATASE"/>
    <property type="match status" value="1"/>
</dbReference>
<dbReference type="EC" id="3.1.3.16" evidence="3"/>
<dbReference type="GO" id="GO:0005737">
    <property type="term" value="C:cytoplasm"/>
    <property type="evidence" value="ECO:0007669"/>
    <property type="project" value="TreeGrafter"/>
</dbReference>